<dbReference type="EMBL" id="BEGY01000001">
    <property type="protein sequence ID" value="GAX72857.1"/>
    <property type="molecule type" value="Genomic_DNA"/>
</dbReference>
<proteinExistence type="predicted"/>
<name>A0A250WPT5_9CHLO</name>
<keyword evidence="2" id="KW-0812">Transmembrane</keyword>
<feature type="region of interest" description="Disordered" evidence="1">
    <location>
        <begin position="211"/>
        <end position="231"/>
    </location>
</feature>
<feature type="compositionally biased region" description="Low complexity" evidence="1">
    <location>
        <begin position="1050"/>
        <end position="1064"/>
    </location>
</feature>
<keyword evidence="4" id="KW-1185">Reference proteome</keyword>
<sequence length="1680" mass="185501">MDHEYAIVTLRSRVVLDLPSQYRSVFLETRPSDVKTVLTSEKVSVRNGAAVIDFWARIPCPHTDSYNIDFVLRPTSAHGAIDGIFQRAQARSRHGRLVIDTKSLNSNCRASSQLPLQRGQQMGSQQLSSNKVPWHRAHVLLKSSITNKPLLRRLDQVARSVGSTMTGVDSATQRQADGAAELELSVPQPGGGRRWAHSNRDLPEACISVPQEEAQPQEPTSPETYQGSKLTFGRASSPTQMILKEPSLVVEYCLLWLPPTLARLPELDLSEPLSRSLHCYAHGGFMGAALSLMADPEWEYILMEAVGESNEGHIAKKVLQGLGIMASLSSSLMSRDMLPFMSVLENSPVLCAYGLDRMGCTTTALPIAPFKDPEETTSALNSLSAPWWDADRPDLPHHLDVCRNDALEGSTIPSNETLNFSKSLVEGNTGPESVIINFNKSFVEDNTGPESVILNSNRSLLPAESSSGLQQGSIEEKTLHRSQKHKPLSSNKEGGSALLEDTRRYLFNPDGLPVNRYGYSPLSLEWDLWLDPSNPSDLRSANVDHGSPSHLIQQALSTSLKCRSVARKLGKHHNRTSGITPLQWLQQFGRSLNMGCGLKLPHRPLPLGCYTSSQSPSMALYENGQSCPSLQSYLHLEIQDMQLTTTSSPASNFHNCFCRVRLLGNAMSRPPLLLGPLDPMKGLPESQGSVFQCPALLRHPERGYESEGGENKEKDVSTSLYPLNHDLSTTLLVYEVYSGRHKNTIAAWSVLPLRLLEKHLEGWEESEALVTLSRPIHLKSSGETGATSTTQAERRSKVERASTNHGSGVCQVAPGIQQDMVRVDTGGHALGIHDIASLMMKEQEQRNGSGIKIGAEPEDEDERSLGEIAWLGTDKSWEYGITADFLADEQRYMSVSKVGCTTEGVTLGPAFNGLACGRMPGIIGKSGETSQPPLSFSSVKLKIRVRRMSVMQAAEQLYGIKAEVAQSYMAMLAAPGGLYLDIKSAYSKPQHLKWFASTLEGIGVHVKAICSFLPSQIDFRPLKDTEPFGGMYSSHAEAAKLIPFPRKQSQHLQSGQSGSRSGNLSHHDSAMLGQNTTRAVNTASSSISSMSVRKSDPDSVKELAKIEERTYDDPPADQLSLKTMDAVANKQRRHTSRVQSPTFGAVLFFHGLNGLELACEKGKVASGTCVLFNGASLIHEDMNDMMSGFKGSSVDDSPSDFDTEKVGGHSFVFSGIISAAARRKIPELVDLNAWNRYCTVLQVFKISGGIYVQEPDASPASVAALIQLVNNHPSHFPLGFAYGHLGSKAVAVSGHRGRGLAAQQLLEEFSSQEGLNGNVRKWIRQGVHLRAGDEVYISWGRRLLHTPGLLYCNSQALILRLLADFPEGDSDRLRGVVQGIGGLQEIFGRFFQHYVATSYFTLFELGFNFNYTKALTRLMRNRGILAGLRQDRKVIVAQYLTNCTYGDMALNLHHLGRADMHKLAKEAFTCLLESCTQHELQLIIEKLGGYRDVQRRLRGWLFLQGLHYEQRLRAVIERHKMRPQEPAYTYTRYGYVRYANARSREESSWQSCLSLFSRPYTIEDGVVVTEDPRHTRQKTWCYKATITGCKLLMCGFTWTWSFFVTLLTCCLYCLFACPTFLYPYCRNKVIPYALTIAFVSLVIFIVVIGGIGTAILEGYIHCSSKLQGLTRCTSNLTAND</sequence>
<gene>
    <name evidence="3" type="ORF">CEUSTIGMA_g312.t1</name>
</gene>
<feature type="transmembrane region" description="Helical" evidence="2">
    <location>
        <begin position="1598"/>
        <end position="1622"/>
    </location>
</feature>
<feature type="transmembrane region" description="Helical" evidence="2">
    <location>
        <begin position="1629"/>
        <end position="1656"/>
    </location>
</feature>
<evidence type="ECO:0000256" key="1">
    <source>
        <dbReference type="SAM" id="MobiDB-lite"/>
    </source>
</evidence>
<protein>
    <submittedName>
        <fullName evidence="3">Uncharacterized protein</fullName>
    </submittedName>
</protein>
<comment type="caution">
    <text evidence="3">The sequence shown here is derived from an EMBL/GenBank/DDBJ whole genome shotgun (WGS) entry which is preliminary data.</text>
</comment>
<feature type="compositionally biased region" description="Polar residues" evidence="1">
    <location>
        <begin position="217"/>
        <end position="231"/>
    </location>
</feature>
<feature type="compositionally biased region" description="Polar residues" evidence="1">
    <location>
        <begin position="781"/>
        <end position="791"/>
    </location>
</feature>
<reference evidence="3 4" key="1">
    <citation type="submission" date="2017-08" db="EMBL/GenBank/DDBJ databases">
        <title>Acidophilic green algal genome provides insights into adaptation to an acidic environment.</title>
        <authorList>
            <person name="Hirooka S."/>
            <person name="Hirose Y."/>
            <person name="Kanesaki Y."/>
            <person name="Higuchi S."/>
            <person name="Fujiwara T."/>
            <person name="Onuma R."/>
            <person name="Era A."/>
            <person name="Ohbayashi R."/>
            <person name="Uzuka A."/>
            <person name="Nozaki H."/>
            <person name="Yoshikawa H."/>
            <person name="Miyagishima S.Y."/>
        </authorList>
    </citation>
    <scope>NUCLEOTIDE SEQUENCE [LARGE SCALE GENOMIC DNA]</scope>
    <source>
        <strain evidence="3 4">NIES-2499</strain>
    </source>
</reference>
<organism evidence="3 4">
    <name type="scientific">Chlamydomonas eustigma</name>
    <dbReference type="NCBI Taxonomy" id="1157962"/>
    <lineage>
        <taxon>Eukaryota</taxon>
        <taxon>Viridiplantae</taxon>
        <taxon>Chlorophyta</taxon>
        <taxon>core chlorophytes</taxon>
        <taxon>Chlorophyceae</taxon>
        <taxon>CS clade</taxon>
        <taxon>Chlamydomonadales</taxon>
        <taxon>Chlamydomonadaceae</taxon>
        <taxon>Chlamydomonas</taxon>
    </lineage>
</organism>
<feature type="region of interest" description="Disordered" evidence="1">
    <location>
        <begin position="779"/>
        <end position="811"/>
    </location>
</feature>
<evidence type="ECO:0000313" key="3">
    <source>
        <dbReference type="EMBL" id="GAX72857.1"/>
    </source>
</evidence>
<accession>A0A250WPT5</accession>
<evidence type="ECO:0000313" key="4">
    <source>
        <dbReference type="Proteomes" id="UP000232323"/>
    </source>
</evidence>
<keyword evidence="2" id="KW-1133">Transmembrane helix</keyword>
<evidence type="ECO:0000256" key="2">
    <source>
        <dbReference type="SAM" id="Phobius"/>
    </source>
</evidence>
<feature type="region of interest" description="Disordered" evidence="1">
    <location>
        <begin position="1047"/>
        <end position="1069"/>
    </location>
</feature>
<dbReference type="Proteomes" id="UP000232323">
    <property type="component" value="Unassembled WGS sequence"/>
</dbReference>
<dbReference type="OrthoDB" id="515189at2759"/>
<feature type="compositionally biased region" description="Basic and acidic residues" evidence="1">
    <location>
        <begin position="792"/>
        <end position="802"/>
    </location>
</feature>
<dbReference type="STRING" id="1157962.A0A250WPT5"/>
<keyword evidence="2" id="KW-0472">Membrane</keyword>